<comment type="caution">
    <text evidence="2">The sequence shown here is derived from an EMBL/GenBank/DDBJ whole genome shotgun (WGS) entry which is preliminary data.</text>
</comment>
<dbReference type="EMBL" id="JAPMUA010000002">
    <property type="protein sequence ID" value="MDG3585364.1"/>
    <property type="molecule type" value="Genomic_DNA"/>
</dbReference>
<keyword evidence="3" id="KW-1185">Reference proteome</keyword>
<evidence type="ECO:0000259" key="1">
    <source>
        <dbReference type="PROSITE" id="PS51186"/>
    </source>
</evidence>
<evidence type="ECO:0000313" key="2">
    <source>
        <dbReference type="EMBL" id="MDG3585364.1"/>
    </source>
</evidence>
<proteinExistence type="predicted"/>
<feature type="domain" description="N-acetyltransferase" evidence="1">
    <location>
        <begin position="12"/>
        <end position="171"/>
    </location>
</feature>
<dbReference type="PANTHER" id="PTHR43792:SF1">
    <property type="entry name" value="N-ACETYLTRANSFERASE DOMAIN-CONTAINING PROTEIN"/>
    <property type="match status" value="1"/>
</dbReference>
<organism evidence="2 3">
    <name type="scientific">Galbibacter pacificus</name>
    <dbReference type="NCBI Taxonomy" id="2996052"/>
    <lineage>
        <taxon>Bacteria</taxon>
        <taxon>Pseudomonadati</taxon>
        <taxon>Bacteroidota</taxon>
        <taxon>Flavobacteriia</taxon>
        <taxon>Flavobacteriales</taxon>
        <taxon>Flavobacteriaceae</taxon>
        <taxon>Galbibacter</taxon>
    </lineage>
</organism>
<dbReference type="Proteomes" id="UP001153642">
    <property type="component" value="Unassembled WGS sequence"/>
</dbReference>
<dbReference type="SUPFAM" id="SSF55729">
    <property type="entry name" value="Acyl-CoA N-acyltransferases (Nat)"/>
    <property type="match status" value="1"/>
</dbReference>
<dbReference type="PANTHER" id="PTHR43792">
    <property type="entry name" value="GNAT FAMILY, PUTATIVE (AFU_ORTHOLOGUE AFUA_3G00765)-RELATED-RELATED"/>
    <property type="match status" value="1"/>
</dbReference>
<dbReference type="InterPro" id="IPR016181">
    <property type="entry name" value="Acyl_CoA_acyltransferase"/>
</dbReference>
<dbReference type="InterPro" id="IPR000182">
    <property type="entry name" value="GNAT_dom"/>
</dbReference>
<protein>
    <submittedName>
        <fullName evidence="2">GNAT family N-acetyltransferase</fullName>
    </submittedName>
</protein>
<dbReference type="PROSITE" id="PS51186">
    <property type="entry name" value="GNAT"/>
    <property type="match status" value="1"/>
</dbReference>
<evidence type="ECO:0000313" key="3">
    <source>
        <dbReference type="Proteomes" id="UP001153642"/>
    </source>
</evidence>
<dbReference type="Gene3D" id="3.40.630.30">
    <property type="match status" value="1"/>
</dbReference>
<dbReference type="InterPro" id="IPR051531">
    <property type="entry name" value="N-acetyltransferase"/>
</dbReference>
<dbReference type="RefSeq" id="WP_277899366.1">
    <property type="nucleotide sequence ID" value="NZ_JAPMUA010000002.1"/>
</dbReference>
<accession>A0ABT6FQ22</accession>
<reference evidence="2" key="1">
    <citation type="submission" date="2022-11" db="EMBL/GenBank/DDBJ databases">
        <title>High-quality draft genome sequence of Galbibacter sp. strain CMA-7.</title>
        <authorList>
            <person name="Wei L."/>
            <person name="Dong C."/>
            <person name="Shao Z."/>
        </authorList>
    </citation>
    <scope>NUCLEOTIDE SEQUENCE</scope>
    <source>
        <strain evidence="2">CMA-7</strain>
    </source>
</reference>
<name>A0ABT6FQ22_9FLAO</name>
<dbReference type="Pfam" id="PF13302">
    <property type="entry name" value="Acetyltransf_3"/>
    <property type="match status" value="1"/>
</dbReference>
<gene>
    <name evidence="2" type="ORF">OSR52_05735</name>
</gene>
<sequence>MNDYKTLETDRLLIKPTTTNDADLVYKLFNTPHWIRYIGDRKVKSIKAAVAYIENSMLPQLKELGYSNYTVIRKSDQIKIGSVGLYDREGVEGIDIGFAFLPEYGKKGYAFEASKRLLQAAFEDFKLKEIKAITKKDNISSQKLIEKLGLKLEGTTGLPNETAEWLLYKIEITAFSIAK</sequence>